<keyword evidence="3" id="KW-1185">Reference proteome</keyword>
<evidence type="ECO:0000256" key="1">
    <source>
        <dbReference type="SAM" id="Phobius"/>
    </source>
</evidence>
<dbReference type="EMBL" id="JAMKFB020000006">
    <property type="protein sequence ID" value="KAL0191617.1"/>
    <property type="molecule type" value="Genomic_DNA"/>
</dbReference>
<dbReference type="AlphaFoldDB" id="A0ABD0QZE5"/>
<name>A0ABD0QZE5_CIRMR</name>
<evidence type="ECO:0000313" key="2">
    <source>
        <dbReference type="EMBL" id="KAL0191617.1"/>
    </source>
</evidence>
<evidence type="ECO:0000313" key="3">
    <source>
        <dbReference type="Proteomes" id="UP001529510"/>
    </source>
</evidence>
<comment type="caution">
    <text evidence="2">The sequence shown here is derived from an EMBL/GenBank/DDBJ whole genome shotgun (WGS) entry which is preliminary data.</text>
</comment>
<feature type="non-terminal residue" evidence="2">
    <location>
        <position position="1"/>
    </location>
</feature>
<accession>A0ABD0QZE5</accession>
<evidence type="ECO:0008006" key="4">
    <source>
        <dbReference type="Google" id="ProtNLM"/>
    </source>
</evidence>
<protein>
    <recommendedName>
        <fullName evidence="4">FXYD domain-containing ion transport regulator</fullName>
    </recommendedName>
</protein>
<keyword evidence="1" id="KW-0472">Membrane</keyword>
<proteinExistence type="predicted"/>
<keyword evidence="1" id="KW-0812">Transmembrane</keyword>
<feature type="non-terminal residue" evidence="2">
    <location>
        <position position="60"/>
    </location>
</feature>
<reference evidence="2 3" key="1">
    <citation type="submission" date="2024-05" db="EMBL/GenBank/DDBJ databases">
        <title>Genome sequencing and assembly of Indian major carp, Cirrhinus mrigala (Hamilton, 1822).</title>
        <authorList>
            <person name="Mohindra V."/>
            <person name="Chowdhury L.M."/>
            <person name="Lal K."/>
            <person name="Jena J.K."/>
        </authorList>
    </citation>
    <scope>NUCLEOTIDE SEQUENCE [LARGE SCALE GENOMIC DNA]</scope>
    <source>
        <strain evidence="2">CM1030</strain>
        <tissue evidence="2">Blood</tissue>
    </source>
</reference>
<keyword evidence="1" id="KW-1133">Transmembrane helix</keyword>
<feature type="transmembrane region" description="Helical" evidence="1">
    <location>
        <begin position="12"/>
        <end position="38"/>
    </location>
</feature>
<dbReference type="Proteomes" id="UP001529510">
    <property type="component" value="Unassembled WGS sequence"/>
</dbReference>
<sequence length="60" mass="6918">KFNDIYHDYKYTYMACGIILLVGSLFLFIGMGINYRLLDKEAKEESKRANLQEAPGKEVV</sequence>
<organism evidence="2 3">
    <name type="scientific">Cirrhinus mrigala</name>
    <name type="common">Mrigala</name>
    <dbReference type="NCBI Taxonomy" id="683832"/>
    <lineage>
        <taxon>Eukaryota</taxon>
        <taxon>Metazoa</taxon>
        <taxon>Chordata</taxon>
        <taxon>Craniata</taxon>
        <taxon>Vertebrata</taxon>
        <taxon>Euteleostomi</taxon>
        <taxon>Actinopterygii</taxon>
        <taxon>Neopterygii</taxon>
        <taxon>Teleostei</taxon>
        <taxon>Ostariophysi</taxon>
        <taxon>Cypriniformes</taxon>
        <taxon>Cyprinidae</taxon>
        <taxon>Labeoninae</taxon>
        <taxon>Labeonini</taxon>
        <taxon>Cirrhinus</taxon>
    </lineage>
</organism>
<gene>
    <name evidence="2" type="ORF">M9458_014315</name>
</gene>